<dbReference type="Pfam" id="PF00158">
    <property type="entry name" value="Sigma54_activat"/>
    <property type="match status" value="1"/>
</dbReference>
<dbReference type="PROSITE" id="PS51372">
    <property type="entry name" value="PRD_2"/>
    <property type="match status" value="2"/>
</dbReference>
<keyword evidence="2" id="KW-0808">Transferase</keyword>
<evidence type="ECO:0000313" key="11">
    <source>
        <dbReference type="Proteomes" id="UP000182089"/>
    </source>
</evidence>
<gene>
    <name evidence="10" type="ORF">SAMN05216431_101210</name>
</gene>
<dbReference type="CDD" id="cd00006">
    <property type="entry name" value="PTS_IIA_man"/>
    <property type="match status" value="1"/>
</dbReference>
<keyword evidence="4" id="KW-0418">Kinase</keyword>
<dbReference type="InterPro" id="IPR036634">
    <property type="entry name" value="PRD_sf"/>
</dbReference>
<dbReference type="Pfam" id="PF00874">
    <property type="entry name" value="PRD"/>
    <property type="match status" value="2"/>
</dbReference>
<evidence type="ECO:0000313" key="10">
    <source>
        <dbReference type="EMBL" id="SEM35655.1"/>
    </source>
</evidence>
<comment type="caution">
    <text evidence="10">The sequence shown here is derived from an EMBL/GenBank/DDBJ whole genome shotgun (WGS) entry which is preliminary data.</text>
</comment>
<evidence type="ECO:0000256" key="1">
    <source>
        <dbReference type="ARBA" id="ARBA00020887"/>
    </source>
</evidence>
<reference evidence="10 11" key="1">
    <citation type="submission" date="2016-10" db="EMBL/GenBank/DDBJ databases">
        <authorList>
            <person name="Varghese N."/>
            <person name="Submissions S."/>
        </authorList>
    </citation>
    <scope>NUCLEOTIDE SEQUENCE [LARGE SCALE GENOMIC DNA]</scope>
    <source>
        <strain evidence="10 11">WC1T17</strain>
    </source>
</reference>
<dbReference type="InterPro" id="IPR004701">
    <property type="entry name" value="PTS_EIIA_man-typ"/>
</dbReference>
<evidence type="ECO:0000256" key="4">
    <source>
        <dbReference type="ARBA" id="ARBA00022777"/>
    </source>
</evidence>
<dbReference type="Proteomes" id="UP000182089">
    <property type="component" value="Unassembled WGS sequence"/>
</dbReference>
<dbReference type="InterPro" id="IPR036390">
    <property type="entry name" value="WH_DNA-bd_sf"/>
</dbReference>
<dbReference type="Gene3D" id="1.10.10.10">
    <property type="entry name" value="Winged helix-like DNA-binding domain superfamily/Winged helix DNA-binding domain"/>
    <property type="match status" value="1"/>
</dbReference>
<dbReference type="Gene3D" id="3.40.50.300">
    <property type="entry name" value="P-loop containing nucleotide triphosphate hydrolases"/>
    <property type="match status" value="1"/>
</dbReference>
<dbReference type="InterPro" id="IPR002078">
    <property type="entry name" value="Sigma_54_int"/>
</dbReference>
<proteinExistence type="predicted"/>
<dbReference type="SUPFAM" id="SSF53062">
    <property type="entry name" value="PTS system fructose IIA component-like"/>
    <property type="match status" value="1"/>
</dbReference>
<evidence type="ECO:0000259" key="7">
    <source>
        <dbReference type="PROSITE" id="PS50045"/>
    </source>
</evidence>
<dbReference type="SUPFAM" id="SSF63520">
    <property type="entry name" value="PTS-regulatory domain, PRD"/>
    <property type="match status" value="2"/>
</dbReference>
<evidence type="ECO:0000256" key="5">
    <source>
        <dbReference type="ARBA" id="ARBA00022840"/>
    </source>
</evidence>
<dbReference type="PANTHER" id="PTHR32071:SF90">
    <property type="entry name" value="TRANSCRIPTIONAL REGULATORY PROTEIN LEVR"/>
    <property type="match status" value="1"/>
</dbReference>
<evidence type="ECO:0000259" key="8">
    <source>
        <dbReference type="PROSITE" id="PS51096"/>
    </source>
</evidence>
<dbReference type="PROSITE" id="PS51096">
    <property type="entry name" value="PTS_EIIA_TYPE_4"/>
    <property type="match status" value="1"/>
</dbReference>
<dbReference type="InterPro" id="IPR033887">
    <property type="entry name" value="PTS_IIA_man"/>
</dbReference>
<sequence>MTRKETILAYIEQNQSQNKAGYTTKEISEALDIVRTNVSKELNVLVREGKLSKSNGRPVRYVLGHPSTLPVKKPAVNAEYAKRKQQITGIFQAQAVDQYTQDIKQDVFENMIGRNDSLKNQVGQAKAAILYPPHGLNVLITGPTGSGKTYFANAMYRYAVNQGVLKKPSFTTFNCADYAHNPQLLMSHLFGYVKGAFTGANEDHDGLIQEADGGMLFLDEVHRLPPEGQEMIFYFMDHGTYSKLGETAKTHHCDVRLICATTEDPESSLLKTFVRRIPIAIKMPAFNQRSAREQVQLLKQLLAIEAGRTNKDINLSEDVVKALIGSVTFGNVGQLKSNVQLVCAQSFLNSMQNDATMTIEFDKLPENIKLGLQQLAGNRQKLNQLSRILEPLLTIHPADNNKIISQNDGYELPYNLYEIIDSKAAMLKDEGLDQEKINNFILTDINVHLKSFYKEAKVTRQENSLHEIVDQELIQLTEELKQALTEKYQYDLGDNFIYAMSLHISSFIKRIHEHKPIRAVSGDLVTMVKSYPLALEQAEYIKTVLEHHYQMMVPESEIYYLAVLLISLKQAPKNGSVGIVVAAHGNSTATSMVQVVEKLLGAQNLASFDMSLEMSPKAAREKIIEKVKQVNNGNGVLLLVDMGSLGSFGEQITNETGIEVKTIDMVTTAMVLEAARKTALIESDLNTVYSELRDFNGYYSRKNDSQPLLSRQENGKPRAIIAICSTGEGTAKKIKAMLDEILINQLIDDVVVIPLSVVGMKGRIEEIEQNYRIIAATGITNPNIGVPFISLDNLFKGGGADFITLLDDSDTYYEQESFNRDDDSLSMSQETVCQYLEKYYTFINPKKIIGILWQYCDLIERFGTVKFSQAGRMGLVTHLAGAIERYLLKTPITATPEEMAELEHEENFAAVKKADMMLKERLNIEFAPAEVYYIVKMVDTEKVEK</sequence>
<dbReference type="SUPFAM" id="SSF46785">
    <property type="entry name" value="Winged helix' DNA-binding domain"/>
    <property type="match status" value="1"/>
</dbReference>
<dbReference type="SMART" id="SM00382">
    <property type="entry name" value="AAA"/>
    <property type="match status" value="1"/>
</dbReference>
<dbReference type="Pfam" id="PF03610">
    <property type="entry name" value="EIIA-man"/>
    <property type="match status" value="1"/>
</dbReference>
<dbReference type="CDD" id="cd00009">
    <property type="entry name" value="AAA"/>
    <property type="match status" value="1"/>
</dbReference>
<feature type="domain" description="PRD" evidence="9">
    <location>
        <begin position="843"/>
        <end position="945"/>
    </location>
</feature>
<evidence type="ECO:0000256" key="2">
    <source>
        <dbReference type="ARBA" id="ARBA00022679"/>
    </source>
</evidence>
<keyword evidence="6" id="KW-0238">DNA-binding</keyword>
<organism evidence="10 11">
    <name type="scientific">Ligilactobacillus ruminis</name>
    <dbReference type="NCBI Taxonomy" id="1623"/>
    <lineage>
        <taxon>Bacteria</taxon>
        <taxon>Bacillati</taxon>
        <taxon>Bacillota</taxon>
        <taxon>Bacilli</taxon>
        <taxon>Lactobacillales</taxon>
        <taxon>Lactobacillaceae</taxon>
        <taxon>Ligilactobacillus</taxon>
    </lineage>
</organism>
<dbReference type="InterPro" id="IPR025943">
    <property type="entry name" value="Sigma_54_int_dom_ATP-bd_2"/>
</dbReference>
<evidence type="ECO:0000256" key="6">
    <source>
        <dbReference type="ARBA" id="ARBA00023125"/>
    </source>
</evidence>
<dbReference type="Gene3D" id="3.40.50.510">
    <property type="entry name" value="Phosphotransferase system, mannose-type IIA component"/>
    <property type="match status" value="1"/>
</dbReference>
<accession>A0ABY1A9B7</accession>
<keyword evidence="3" id="KW-0547">Nucleotide-binding</keyword>
<feature type="domain" description="PRD" evidence="9">
    <location>
        <begin position="468"/>
        <end position="575"/>
    </location>
</feature>
<dbReference type="SUPFAM" id="SSF52540">
    <property type="entry name" value="P-loop containing nucleoside triphosphate hydrolases"/>
    <property type="match status" value="1"/>
</dbReference>
<dbReference type="InterPro" id="IPR003593">
    <property type="entry name" value="AAA+_ATPase"/>
</dbReference>
<protein>
    <recommendedName>
        <fullName evidence="1">DNA translocase FtsK</fullName>
    </recommendedName>
</protein>
<dbReference type="PANTHER" id="PTHR32071">
    <property type="entry name" value="TRANSCRIPTIONAL REGULATORY PROTEIN"/>
    <property type="match status" value="1"/>
</dbReference>
<dbReference type="InterPro" id="IPR027417">
    <property type="entry name" value="P-loop_NTPase"/>
</dbReference>
<dbReference type="EMBL" id="FOCC01000001">
    <property type="protein sequence ID" value="SEM35655.1"/>
    <property type="molecule type" value="Genomic_DNA"/>
</dbReference>
<dbReference type="Gene3D" id="1.10.1790.10">
    <property type="entry name" value="PRD domain"/>
    <property type="match status" value="2"/>
</dbReference>
<dbReference type="InterPro" id="IPR036662">
    <property type="entry name" value="PTS_EIIA_man-typ_sf"/>
</dbReference>
<dbReference type="PROSITE" id="PS50045">
    <property type="entry name" value="SIGMA54_INTERACT_4"/>
    <property type="match status" value="1"/>
</dbReference>
<evidence type="ECO:0000259" key="9">
    <source>
        <dbReference type="PROSITE" id="PS51372"/>
    </source>
</evidence>
<evidence type="ECO:0000256" key="3">
    <source>
        <dbReference type="ARBA" id="ARBA00022741"/>
    </source>
</evidence>
<feature type="domain" description="Sigma-54 factor interaction" evidence="7">
    <location>
        <begin position="111"/>
        <end position="344"/>
    </location>
</feature>
<name>A0ABY1A9B7_9LACO</name>
<keyword evidence="5" id="KW-0067">ATP-binding</keyword>
<dbReference type="PROSITE" id="PS00676">
    <property type="entry name" value="SIGMA54_INTERACT_2"/>
    <property type="match status" value="1"/>
</dbReference>
<feature type="domain" description="PTS EIIA type-4" evidence="8">
    <location>
        <begin position="576"/>
        <end position="708"/>
    </location>
</feature>
<dbReference type="InterPro" id="IPR011608">
    <property type="entry name" value="PRD"/>
</dbReference>
<dbReference type="InterPro" id="IPR036388">
    <property type="entry name" value="WH-like_DNA-bd_sf"/>
</dbReference>